<accession>A0A392T553</accession>
<proteinExistence type="predicted"/>
<organism evidence="2 3">
    <name type="scientific">Trifolium medium</name>
    <dbReference type="NCBI Taxonomy" id="97028"/>
    <lineage>
        <taxon>Eukaryota</taxon>
        <taxon>Viridiplantae</taxon>
        <taxon>Streptophyta</taxon>
        <taxon>Embryophyta</taxon>
        <taxon>Tracheophyta</taxon>
        <taxon>Spermatophyta</taxon>
        <taxon>Magnoliopsida</taxon>
        <taxon>eudicotyledons</taxon>
        <taxon>Gunneridae</taxon>
        <taxon>Pentapetalae</taxon>
        <taxon>rosids</taxon>
        <taxon>fabids</taxon>
        <taxon>Fabales</taxon>
        <taxon>Fabaceae</taxon>
        <taxon>Papilionoideae</taxon>
        <taxon>50 kb inversion clade</taxon>
        <taxon>NPAAA clade</taxon>
        <taxon>Hologalegina</taxon>
        <taxon>IRL clade</taxon>
        <taxon>Trifolieae</taxon>
        <taxon>Trifolium</taxon>
    </lineage>
</organism>
<feature type="compositionally biased region" description="Basic and acidic residues" evidence="1">
    <location>
        <begin position="52"/>
        <end position="69"/>
    </location>
</feature>
<feature type="non-terminal residue" evidence="2">
    <location>
        <position position="1"/>
    </location>
</feature>
<protein>
    <submittedName>
        <fullName evidence="2">Uncharacterized protein</fullName>
    </submittedName>
</protein>
<dbReference type="EMBL" id="LXQA010503574">
    <property type="protein sequence ID" value="MCI55902.1"/>
    <property type="molecule type" value="Genomic_DNA"/>
</dbReference>
<keyword evidence="3" id="KW-1185">Reference proteome</keyword>
<feature type="compositionally biased region" description="Polar residues" evidence="1">
    <location>
        <begin position="16"/>
        <end position="42"/>
    </location>
</feature>
<feature type="non-terminal residue" evidence="2">
    <location>
        <position position="93"/>
    </location>
</feature>
<reference evidence="2 3" key="1">
    <citation type="journal article" date="2018" name="Front. Plant Sci.">
        <title>Red Clover (Trifolium pratense) and Zigzag Clover (T. medium) - A Picture of Genomic Similarities and Differences.</title>
        <authorList>
            <person name="Dluhosova J."/>
            <person name="Istvanek J."/>
            <person name="Nedelnik J."/>
            <person name="Repkova J."/>
        </authorList>
    </citation>
    <scope>NUCLEOTIDE SEQUENCE [LARGE SCALE GENOMIC DNA]</scope>
    <source>
        <strain evidence="3">cv. 10/8</strain>
        <tissue evidence="2">Leaf</tissue>
    </source>
</reference>
<feature type="region of interest" description="Disordered" evidence="1">
    <location>
        <begin position="1"/>
        <end position="93"/>
    </location>
</feature>
<name>A0A392T553_9FABA</name>
<dbReference type="AlphaFoldDB" id="A0A392T553"/>
<comment type="caution">
    <text evidence="2">The sequence shown here is derived from an EMBL/GenBank/DDBJ whole genome shotgun (WGS) entry which is preliminary data.</text>
</comment>
<evidence type="ECO:0000313" key="3">
    <source>
        <dbReference type="Proteomes" id="UP000265520"/>
    </source>
</evidence>
<dbReference type="Proteomes" id="UP000265520">
    <property type="component" value="Unassembled WGS sequence"/>
</dbReference>
<evidence type="ECO:0000313" key="2">
    <source>
        <dbReference type="EMBL" id="MCI55902.1"/>
    </source>
</evidence>
<evidence type="ECO:0000256" key="1">
    <source>
        <dbReference type="SAM" id="MobiDB-lite"/>
    </source>
</evidence>
<sequence length="93" mass="9742">DGGSSSQVVDLEAGESQPSSPQTKGNRALRSRTTSATGSANTVGEDIQPQVKNDKSQGENTQLREKVLEVLKNPPDSQEAVKEDVPPPAADDA</sequence>